<name>A0A0B2QXX0_GLYSO</name>
<gene>
    <name evidence="4" type="ORF">glysoja_044462</name>
</gene>
<keyword evidence="2 4" id="KW-0328">Glycosyltransferase</keyword>
<dbReference type="CDD" id="cd03784">
    <property type="entry name" value="GT1_Gtf-like"/>
    <property type="match status" value="1"/>
</dbReference>
<dbReference type="SUPFAM" id="SSF53756">
    <property type="entry name" value="UDP-Glycosyltransferase/glycogen phosphorylase"/>
    <property type="match status" value="2"/>
</dbReference>
<evidence type="ECO:0000256" key="3">
    <source>
        <dbReference type="ARBA" id="ARBA00022679"/>
    </source>
</evidence>
<dbReference type="FunFam" id="3.40.50.2000:FF:000431">
    <property type="entry name" value="UDP-glycosyltransferase 90A1"/>
    <property type="match status" value="1"/>
</dbReference>
<dbReference type="EMBL" id="KN655249">
    <property type="protein sequence ID" value="KHN24643.1"/>
    <property type="molecule type" value="Genomic_DNA"/>
</dbReference>
<dbReference type="GO" id="GO:0047209">
    <property type="term" value="F:coniferyl-alcohol glucosyltransferase activity"/>
    <property type="evidence" value="ECO:0007669"/>
    <property type="project" value="UniProtKB-EC"/>
</dbReference>
<dbReference type="PANTHER" id="PTHR48046:SF1">
    <property type="entry name" value="GLYCOSYLTRANSFERASE-RELATED"/>
    <property type="match status" value="1"/>
</dbReference>
<evidence type="ECO:0000256" key="1">
    <source>
        <dbReference type="ARBA" id="ARBA00009995"/>
    </source>
</evidence>
<dbReference type="InterPro" id="IPR002213">
    <property type="entry name" value="UDP_glucos_trans"/>
</dbReference>
<sequence>MAISNNNHHALVLVSPGMGHIIPALELAKRLVTHKIISKLTFFYGSIKTSTPSKAETQILQSAIKENLFDLIQLPPIDLSIHVSPHDTLETKLAIIMHEIPLLFMSTISTMNLNPTMIITDFFFSQVIPLAKNLNLPTFAFAPTNAWLVALGLHTPTLDKEIEGEYSNESKPIPIPGCKSVHPLDLIPMMHDRTQRIYHEFVGACEGAALADGIFVNTFHELEPKTLEALGSGHIIAKVPVYPVGPIVRDQRGPNGSNEGKISDVFEWLDKQEEESVVYVSLGSGYTMSFVEMKEMALGLELSGNKFVWSVRPPVTKAGTGNYLTAGAPLGETGTTLGSNNEPSNSFPDEFYRIQTNGIVITDWAPQLDILKHPSIGGFVSHCGWNSLIESVSCGVPIIGLPLFAEQMMNATMLMEEVGNAIRVEVSPSTNMVGREELSKAIRKIMDKDDKEGCAPLGETGTTLGSNNEPSNSFPDEFYRIQTNGIVITDWAPNSFLLKHPSIGGFVSHCGWNSLIESVSCGVPIIGLPLFAEQMMNATMLMEEVGNAIRVEVSPSTNMVGREELSKAIRKIMDKDDKEGCVMRERAKELKHLAERAWSHDGPSYLALSKITHSNGM</sequence>
<evidence type="ECO:0000256" key="2">
    <source>
        <dbReference type="ARBA" id="ARBA00022676"/>
    </source>
</evidence>
<dbReference type="Proteomes" id="UP000053555">
    <property type="component" value="Unassembled WGS sequence"/>
</dbReference>
<organism evidence="4">
    <name type="scientific">Glycine soja</name>
    <name type="common">Wild soybean</name>
    <dbReference type="NCBI Taxonomy" id="3848"/>
    <lineage>
        <taxon>Eukaryota</taxon>
        <taxon>Viridiplantae</taxon>
        <taxon>Streptophyta</taxon>
        <taxon>Embryophyta</taxon>
        <taxon>Tracheophyta</taxon>
        <taxon>Spermatophyta</taxon>
        <taxon>Magnoliopsida</taxon>
        <taxon>eudicotyledons</taxon>
        <taxon>Gunneridae</taxon>
        <taxon>Pentapetalae</taxon>
        <taxon>rosids</taxon>
        <taxon>fabids</taxon>
        <taxon>Fabales</taxon>
        <taxon>Fabaceae</taxon>
        <taxon>Papilionoideae</taxon>
        <taxon>50 kb inversion clade</taxon>
        <taxon>NPAAA clade</taxon>
        <taxon>indigoferoid/millettioid clade</taxon>
        <taxon>Phaseoleae</taxon>
        <taxon>Glycine</taxon>
        <taxon>Glycine subgen. Soja</taxon>
    </lineage>
</organism>
<dbReference type="PANTHER" id="PTHR48046">
    <property type="entry name" value="UDP-GLYCOSYLTRANSFERASE 72E1"/>
    <property type="match status" value="1"/>
</dbReference>
<dbReference type="PROSITE" id="PS00375">
    <property type="entry name" value="UDPGT"/>
    <property type="match status" value="1"/>
</dbReference>
<dbReference type="AlphaFoldDB" id="A0A0B2QXX0"/>
<dbReference type="Gene3D" id="3.40.50.2000">
    <property type="entry name" value="Glycogen Phosphorylase B"/>
    <property type="match status" value="4"/>
</dbReference>
<dbReference type="InterPro" id="IPR035595">
    <property type="entry name" value="UDP_glycos_trans_CS"/>
</dbReference>
<comment type="similarity">
    <text evidence="1">Belongs to the UDP-glycosyltransferase family.</text>
</comment>
<dbReference type="Pfam" id="PF00201">
    <property type="entry name" value="UDPGT"/>
    <property type="match status" value="2"/>
</dbReference>
<protein>
    <submittedName>
        <fullName evidence="4">Anthocyanidin 3-O-glucosyltransferase 5</fullName>
        <ecNumber evidence="4">2.4.1.111</ecNumber>
    </submittedName>
</protein>
<evidence type="ECO:0000313" key="4">
    <source>
        <dbReference type="EMBL" id="KHN24643.1"/>
    </source>
</evidence>
<keyword evidence="3 4" id="KW-0808">Transferase</keyword>
<proteinExistence type="inferred from homology"/>
<dbReference type="FunFam" id="3.40.50.2000:FF:000056">
    <property type="entry name" value="Glycosyltransferase"/>
    <property type="match status" value="1"/>
</dbReference>
<accession>A0A0B2QXX0</accession>
<reference evidence="4" key="1">
    <citation type="submission" date="2014-07" db="EMBL/GenBank/DDBJ databases">
        <title>Identification of a novel salt tolerance gene in wild soybean by whole-genome sequencing.</title>
        <authorList>
            <person name="Lam H.-M."/>
            <person name="Qi X."/>
            <person name="Li M.-W."/>
            <person name="Liu X."/>
            <person name="Xie M."/>
            <person name="Ni M."/>
            <person name="Xu X."/>
        </authorList>
    </citation>
    <scope>NUCLEOTIDE SEQUENCE [LARGE SCALE GENOMIC DNA]</scope>
    <source>
        <tissue evidence="4">Root</tissue>
    </source>
</reference>
<dbReference type="EC" id="2.4.1.111" evidence="4"/>